<dbReference type="AlphaFoldDB" id="A0A6J7NRM8"/>
<reference evidence="7" key="1">
    <citation type="submission" date="2020-05" db="EMBL/GenBank/DDBJ databases">
        <authorList>
            <person name="Chiriac C."/>
            <person name="Salcher M."/>
            <person name="Ghai R."/>
            <person name="Kavagutti S V."/>
        </authorList>
    </citation>
    <scope>NUCLEOTIDE SEQUENCE</scope>
</reference>
<gene>
    <name evidence="3" type="ORF">UFOPK2656_01441</name>
    <name evidence="4" type="ORF">UFOPK3099_00377</name>
    <name evidence="5" type="ORF">UFOPK3267_01941</name>
    <name evidence="6" type="ORF">UFOPK3651_01012</name>
    <name evidence="7" type="ORF">UFOPK3931_01812</name>
    <name evidence="2" type="ORF">UFOPK4189_00813</name>
</gene>
<evidence type="ECO:0000313" key="4">
    <source>
        <dbReference type="EMBL" id="CAB4805285.1"/>
    </source>
</evidence>
<dbReference type="EMBL" id="CAFBOL010000048">
    <property type="protein sequence ID" value="CAB4996140.1"/>
    <property type="molecule type" value="Genomic_DNA"/>
</dbReference>
<evidence type="ECO:0000313" key="3">
    <source>
        <dbReference type="EMBL" id="CAB4722230.1"/>
    </source>
</evidence>
<keyword evidence="1" id="KW-1133">Transmembrane helix</keyword>
<evidence type="ECO:0000313" key="7">
    <source>
        <dbReference type="EMBL" id="CAB4996140.1"/>
    </source>
</evidence>
<dbReference type="EMBL" id="CAFBMT010000004">
    <property type="protein sequence ID" value="CAB4923488.1"/>
    <property type="molecule type" value="Genomic_DNA"/>
</dbReference>
<feature type="transmembrane region" description="Helical" evidence="1">
    <location>
        <begin position="22"/>
        <end position="52"/>
    </location>
</feature>
<dbReference type="EMBL" id="CAEZYF010000007">
    <property type="protein sequence ID" value="CAB4722230.1"/>
    <property type="molecule type" value="Genomic_DNA"/>
</dbReference>
<evidence type="ECO:0000313" key="6">
    <source>
        <dbReference type="EMBL" id="CAB4923488.1"/>
    </source>
</evidence>
<feature type="transmembrane region" description="Helical" evidence="1">
    <location>
        <begin position="116"/>
        <end position="144"/>
    </location>
</feature>
<keyword evidence="1" id="KW-0812">Transmembrane</keyword>
<dbReference type="Pfam" id="PF14333">
    <property type="entry name" value="DUF4389"/>
    <property type="match status" value="2"/>
</dbReference>
<dbReference type="EMBL" id="CAFAAV010000017">
    <property type="protein sequence ID" value="CAB4805285.1"/>
    <property type="molecule type" value="Genomic_DNA"/>
</dbReference>
<evidence type="ECO:0000313" key="5">
    <source>
        <dbReference type="EMBL" id="CAB4852189.1"/>
    </source>
</evidence>
<dbReference type="InterPro" id="IPR025498">
    <property type="entry name" value="DUF4389"/>
</dbReference>
<evidence type="ECO:0000256" key="1">
    <source>
        <dbReference type="SAM" id="Phobius"/>
    </source>
</evidence>
<proteinExistence type="predicted"/>
<organism evidence="7">
    <name type="scientific">freshwater metagenome</name>
    <dbReference type="NCBI Taxonomy" id="449393"/>
    <lineage>
        <taxon>unclassified sequences</taxon>
        <taxon>metagenomes</taxon>
        <taxon>ecological metagenomes</taxon>
    </lineage>
</organism>
<dbReference type="EMBL" id="CAESGF010000004">
    <property type="protein sequence ID" value="CAB4363036.1"/>
    <property type="molecule type" value="Genomic_DNA"/>
</dbReference>
<evidence type="ECO:0000313" key="2">
    <source>
        <dbReference type="EMBL" id="CAB4363036.1"/>
    </source>
</evidence>
<keyword evidence="1" id="KW-0472">Membrane</keyword>
<sequence>MAVTFEIDYTTPRSRLTNFFRYFMAIPHLICVGVLSLVAQFVAMLQWFAILFTGKRNRGLWNFQVGVWNWHLRATAYATNMFDTYPNLGFEPGAEPVRANVEFEEQANRLTCALRILWAIPAIIVLMVVAIGWYVVIVLGWLAILFTGNQPRGLFDFAARALRLAARTTAYTSLLTDTYPKFE</sequence>
<accession>A0A6J7NRM8</accession>
<name>A0A6J7NRM8_9ZZZZ</name>
<dbReference type="EMBL" id="CAFBIY010000115">
    <property type="protein sequence ID" value="CAB4852189.1"/>
    <property type="molecule type" value="Genomic_DNA"/>
</dbReference>
<protein>
    <submittedName>
        <fullName evidence="7">Unannotated protein</fullName>
    </submittedName>
</protein>